<proteinExistence type="predicted"/>
<protein>
    <recommendedName>
        <fullName evidence="4">DUF541 domain-containing protein</fullName>
    </recommendedName>
</protein>
<name>A0A7X0IGL7_9ACTN</name>
<dbReference type="RefSeq" id="WP_184983386.1">
    <property type="nucleotide sequence ID" value="NZ_BAAALO010000097.1"/>
</dbReference>
<accession>A0A7X0IGL7</accession>
<evidence type="ECO:0000313" key="2">
    <source>
        <dbReference type="EMBL" id="MBB6474670.1"/>
    </source>
</evidence>
<dbReference type="AlphaFoldDB" id="A0A7X0IGL7"/>
<dbReference type="Gene3D" id="3.30.110.170">
    <property type="entry name" value="Protein of unknown function (DUF541), domain 1"/>
    <property type="match status" value="1"/>
</dbReference>
<dbReference type="Pfam" id="PF04402">
    <property type="entry name" value="SIMPL"/>
    <property type="match status" value="1"/>
</dbReference>
<organism evidence="2 3">
    <name type="scientific">Sphaerisporangium rubeum</name>
    <dbReference type="NCBI Taxonomy" id="321317"/>
    <lineage>
        <taxon>Bacteria</taxon>
        <taxon>Bacillati</taxon>
        <taxon>Actinomycetota</taxon>
        <taxon>Actinomycetes</taxon>
        <taxon>Streptosporangiales</taxon>
        <taxon>Streptosporangiaceae</taxon>
        <taxon>Sphaerisporangium</taxon>
    </lineage>
</organism>
<comment type="caution">
    <text evidence="2">The sequence shown here is derived from an EMBL/GenBank/DDBJ whole genome shotgun (WGS) entry which is preliminary data.</text>
</comment>
<dbReference type="Proteomes" id="UP000555564">
    <property type="component" value="Unassembled WGS sequence"/>
</dbReference>
<sequence length="250" mass="25362">MTKLSVLLAAAAFAAAGLQAAPVLAAASPVPGPAAAYEPASKPGGDPVTITIEGQGGVPVTPDSMRLNVAVEVRKDTAGEAFAAARAAAGRLTAVLLDAGVAEKDLRTNDLSLDAEYDKSKVVAYRASQGVQAIVRDLSTADAVVDAAAAVGDEIRFRGISFVVSKAGELLKKARDAAFEDARSKAEQYAGLAGYELGRVLRIEEEDGGGSSRFAFAAAPDGGASIEPGTSSVTATVRLLYELVEAGAGR</sequence>
<dbReference type="Gene3D" id="3.30.70.2970">
    <property type="entry name" value="Protein of unknown function (DUF541), domain 2"/>
    <property type="match status" value="1"/>
</dbReference>
<dbReference type="InterPro" id="IPR052022">
    <property type="entry name" value="26kDa_periplasmic_antigen"/>
</dbReference>
<keyword evidence="3" id="KW-1185">Reference proteome</keyword>
<feature type="signal peptide" evidence="1">
    <location>
        <begin position="1"/>
        <end position="25"/>
    </location>
</feature>
<dbReference type="InterPro" id="IPR007497">
    <property type="entry name" value="SIMPL/DUF541"/>
</dbReference>
<evidence type="ECO:0008006" key="4">
    <source>
        <dbReference type="Google" id="ProtNLM"/>
    </source>
</evidence>
<keyword evidence="1" id="KW-0732">Signal</keyword>
<dbReference type="PANTHER" id="PTHR34387:SF1">
    <property type="entry name" value="PERIPLASMIC IMMUNOGENIC PROTEIN"/>
    <property type="match status" value="1"/>
</dbReference>
<evidence type="ECO:0000313" key="3">
    <source>
        <dbReference type="Proteomes" id="UP000555564"/>
    </source>
</evidence>
<dbReference type="EMBL" id="JACHIU010000001">
    <property type="protein sequence ID" value="MBB6474670.1"/>
    <property type="molecule type" value="Genomic_DNA"/>
</dbReference>
<feature type="chain" id="PRO_5030752575" description="DUF541 domain-containing protein" evidence="1">
    <location>
        <begin position="26"/>
        <end position="250"/>
    </location>
</feature>
<gene>
    <name evidence="2" type="ORF">BJ992_004101</name>
</gene>
<dbReference type="GO" id="GO:0006974">
    <property type="term" value="P:DNA damage response"/>
    <property type="evidence" value="ECO:0007669"/>
    <property type="project" value="TreeGrafter"/>
</dbReference>
<reference evidence="2 3" key="1">
    <citation type="submission" date="2020-08" db="EMBL/GenBank/DDBJ databases">
        <title>Sequencing the genomes of 1000 actinobacteria strains.</title>
        <authorList>
            <person name="Klenk H.-P."/>
        </authorList>
    </citation>
    <scope>NUCLEOTIDE SEQUENCE [LARGE SCALE GENOMIC DNA]</scope>
    <source>
        <strain evidence="2 3">DSM 44936</strain>
    </source>
</reference>
<evidence type="ECO:0000256" key="1">
    <source>
        <dbReference type="SAM" id="SignalP"/>
    </source>
</evidence>
<dbReference type="PANTHER" id="PTHR34387">
    <property type="entry name" value="SLR1258 PROTEIN"/>
    <property type="match status" value="1"/>
</dbReference>